<dbReference type="NCBIfam" id="TIGR01252">
    <property type="entry name" value="acetolac_decarb"/>
    <property type="match status" value="1"/>
</dbReference>
<dbReference type="PANTHER" id="PTHR35524:SF1">
    <property type="entry name" value="ALPHA-ACETOLACTATE DECARBOXYLASE"/>
    <property type="match status" value="1"/>
</dbReference>
<name>A0AA97I4D6_9EURY</name>
<protein>
    <recommendedName>
        <fullName evidence="5">Alpha-acetolactate decarboxylase</fullName>
        <ecNumber evidence="4">4.1.1.5</ecNumber>
    </recommendedName>
</protein>
<dbReference type="Gene3D" id="3.30.1330.80">
    <property type="entry name" value="Hypothetical protein, similar to alpha- acetolactate decarboxylase, domain 2"/>
    <property type="match status" value="2"/>
</dbReference>
<dbReference type="GO" id="GO:0047605">
    <property type="term" value="F:acetolactate decarboxylase activity"/>
    <property type="evidence" value="ECO:0007669"/>
    <property type="project" value="UniProtKB-EC"/>
</dbReference>
<evidence type="ECO:0000256" key="7">
    <source>
        <dbReference type="ARBA" id="ARBA00023061"/>
    </source>
</evidence>
<keyword evidence="6" id="KW-0210">Decarboxylase</keyword>
<dbReference type="CDD" id="cd17299">
    <property type="entry name" value="acetolactate_decarboxylase"/>
    <property type="match status" value="1"/>
</dbReference>
<evidence type="ECO:0000256" key="4">
    <source>
        <dbReference type="ARBA" id="ARBA00013204"/>
    </source>
</evidence>
<evidence type="ECO:0000256" key="3">
    <source>
        <dbReference type="ARBA" id="ARBA00007106"/>
    </source>
</evidence>
<evidence type="ECO:0000256" key="1">
    <source>
        <dbReference type="ARBA" id="ARBA00001784"/>
    </source>
</evidence>
<dbReference type="GO" id="GO:0045151">
    <property type="term" value="P:acetoin biosynthetic process"/>
    <property type="evidence" value="ECO:0007669"/>
    <property type="project" value="UniProtKB-KW"/>
</dbReference>
<evidence type="ECO:0000256" key="6">
    <source>
        <dbReference type="ARBA" id="ARBA00022793"/>
    </source>
</evidence>
<gene>
    <name evidence="9" type="primary">budA</name>
    <name evidence="9" type="ORF">F1737_05665</name>
</gene>
<comment type="pathway">
    <text evidence="2">Polyol metabolism; (R,R)-butane-2,3-diol biosynthesis; (R,R)-butane-2,3-diol from pyruvate: step 2/3.</text>
</comment>
<dbReference type="PANTHER" id="PTHR35524">
    <property type="entry name" value="ALPHA-ACETOLACTATE DECARBOXYLASE"/>
    <property type="match status" value="1"/>
</dbReference>
<dbReference type="Pfam" id="PF03306">
    <property type="entry name" value="AAL_decarboxy"/>
    <property type="match status" value="1"/>
</dbReference>
<dbReference type="Proteomes" id="UP001301797">
    <property type="component" value="Chromosome"/>
</dbReference>
<keyword evidence="10" id="KW-1185">Reference proteome</keyword>
<comment type="similarity">
    <text evidence="3">Belongs to the alpha-acetolactate decarboxylase family.</text>
</comment>
<comment type="catalytic activity">
    <reaction evidence="1">
        <text>(2S)-2-acetolactate + H(+) = (R)-acetoin + CO2</text>
        <dbReference type="Rhea" id="RHEA:21580"/>
        <dbReference type="ChEBI" id="CHEBI:15378"/>
        <dbReference type="ChEBI" id="CHEBI:15686"/>
        <dbReference type="ChEBI" id="CHEBI:16526"/>
        <dbReference type="ChEBI" id="CHEBI:58476"/>
        <dbReference type="EC" id="4.1.1.5"/>
    </reaction>
</comment>
<sequence length="252" mass="28182">MQKQYLLGFGAAVAVIFFVSAVITFNPSGVPDEDRICQVSTLENLIEGNYNGTVSYGAIMNMGDTGLGTFDHLDGEMVAAGGEYFQIKSDGSVTLVDSKETSPFAEVTRFNPDSVFEIRDSMNFSEIKNLMQENLTLNNRICTIRIDGKYSEVKARSVARQEMPYVPLSEALSMSENIFEAKEITGTATGFWHPDYMSGLNAQGFHLHFIDEKREFGGHIIDFTFETGFISLDYSDEFLLIMPEENKIYNNN</sequence>
<dbReference type="AlphaFoldDB" id="A0AA97I4D6"/>
<dbReference type="EC" id="4.1.1.5" evidence="4"/>
<evidence type="ECO:0000313" key="9">
    <source>
        <dbReference type="EMBL" id="WOF16231.1"/>
    </source>
</evidence>
<dbReference type="SUPFAM" id="SSF117856">
    <property type="entry name" value="AF0104/ALDC/Ptd012-like"/>
    <property type="match status" value="1"/>
</dbReference>
<organism evidence="9 10">
    <name type="scientific">Methanochimaera problematica</name>
    <dbReference type="NCBI Taxonomy" id="2609417"/>
    <lineage>
        <taxon>Archaea</taxon>
        <taxon>Methanobacteriati</taxon>
        <taxon>Methanobacteriota</taxon>
        <taxon>Stenosarchaea group</taxon>
        <taxon>Methanomicrobia</taxon>
        <taxon>Methanomicrobiales</taxon>
        <taxon>Methanomicrobiaceae</taxon>
        <taxon>Methanochimaera</taxon>
    </lineage>
</organism>
<dbReference type="GeneID" id="85229647"/>
<keyword evidence="8 9" id="KW-0456">Lyase</keyword>
<reference evidence="9 10" key="1">
    <citation type="submission" date="2019-09" db="EMBL/GenBank/DDBJ databases">
        <title>The complete genome of Methanoplanus sp. FWC-SCC4.</title>
        <authorList>
            <person name="Chen S.-C."/>
            <person name="Zhou Y.-Z."/>
            <person name="Lai M.-C."/>
        </authorList>
    </citation>
    <scope>NUCLEOTIDE SEQUENCE [LARGE SCALE GENOMIC DNA]</scope>
    <source>
        <strain evidence="9 10">FWC-SCC4</strain>
    </source>
</reference>
<evidence type="ECO:0000256" key="8">
    <source>
        <dbReference type="ARBA" id="ARBA00023239"/>
    </source>
</evidence>
<dbReference type="InterPro" id="IPR005128">
    <property type="entry name" value="Acetolactate_a_deCO2ase"/>
</dbReference>
<evidence type="ECO:0000256" key="5">
    <source>
        <dbReference type="ARBA" id="ARBA00020164"/>
    </source>
</evidence>
<proteinExistence type="inferred from homology"/>
<dbReference type="EMBL" id="CP043875">
    <property type="protein sequence ID" value="WOF16231.1"/>
    <property type="molecule type" value="Genomic_DNA"/>
</dbReference>
<dbReference type="PIRSF" id="PIRSF001332">
    <property type="entry name" value="Acetolac_decarb"/>
    <property type="match status" value="1"/>
</dbReference>
<dbReference type="RefSeq" id="WP_317137817.1">
    <property type="nucleotide sequence ID" value="NZ_CP043875.1"/>
</dbReference>
<evidence type="ECO:0000256" key="2">
    <source>
        <dbReference type="ARBA" id="ARBA00005170"/>
    </source>
</evidence>
<evidence type="ECO:0000313" key="10">
    <source>
        <dbReference type="Proteomes" id="UP001301797"/>
    </source>
</evidence>
<accession>A0AA97I4D6</accession>
<keyword evidence="7" id="KW-0005">Acetoin biosynthesis</keyword>
<dbReference type="KEGG" id="mefw:F1737_05665"/>